<dbReference type="AlphaFoldDB" id="A0A645CTR9"/>
<organism evidence="1">
    <name type="scientific">bioreactor metagenome</name>
    <dbReference type="NCBI Taxonomy" id="1076179"/>
    <lineage>
        <taxon>unclassified sequences</taxon>
        <taxon>metagenomes</taxon>
        <taxon>ecological metagenomes</taxon>
    </lineage>
</organism>
<comment type="caution">
    <text evidence="1">The sequence shown here is derived from an EMBL/GenBank/DDBJ whole genome shotgun (WGS) entry which is preliminary data.</text>
</comment>
<protein>
    <submittedName>
        <fullName evidence="1">Uncharacterized protein</fullName>
    </submittedName>
</protein>
<dbReference type="EMBL" id="VSSQ01029969">
    <property type="protein sequence ID" value="MPM80317.1"/>
    <property type="molecule type" value="Genomic_DNA"/>
</dbReference>
<evidence type="ECO:0000313" key="1">
    <source>
        <dbReference type="EMBL" id="MPM80317.1"/>
    </source>
</evidence>
<accession>A0A645CTR9</accession>
<gene>
    <name evidence="1" type="ORF">SDC9_127364</name>
</gene>
<name>A0A645CTR9_9ZZZZ</name>
<reference evidence="1" key="1">
    <citation type="submission" date="2019-08" db="EMBL/GenBank/DDBJ databases">
        <authorList>
            <person name="Kucharzyk K."/>
            <person name="Murdoch R.W."/>
            <person name="Higgins S."/>
            <person name="Loffler F."/>
        </authorList>
    </citation>
    <scope>NUCLEOTIDE SEQUENCE</scope>
</reference>
<sequence length="33" mass="3448">MKGQRVAVDAAGDVAQVEDERGSLAIRRHGIAA</sequence>
<proteinExistence type="predicted"/>